<evidence type="ECO:0000313" key="3">
    <source>
        <dbReference type="Proteomes" id="UP001516400"/>
    </source>
</evidence>
<feature type="region of interest" description="Disordered" evidence="1">
    <location>
        <begin position="75"/>
        <end position="96"/>
    </location>
</feature>
<gene>
    <name evidence="2" type="ORF">HHI36_013263</name>
</gene>
<reference evidence="2 3" key="1">
    <citation type="journal article" date="2021" name="BMC Biol.">
        <title>Horizontally acquired antibacterial genes associated with adaptive radiation of ladybird beetles.</title>
        <authorList>
            <person name="Li H.S."/>
            <person name="Tang X.F."/>
            <person name="Huang Y.H."/>
            <person name="Xu Z.Y."/>
            <person name="Chen M.L."/>
            <person name="Du X.Y."/>
            <person name="Qiu B.Y."/>
            <person name="Chen P.T."/>
            <person name="Zhang W."/>
            <person name="Slipinski A."/>
            <person name="Escalona H.E."/>
            <person name="Waterhouse R.M."/>
            <person name="Zwick A."/>
            <person name="Pang H."/>
        </authorList>
    </citation>
    <scope>NUCLEOTIDE SEQUENCE [LARGE SCALE GENOMIC DNA]</scope>
    <source>
        <strain evidence="2">SYSU2018</strain>
    </source>
</reference>
<comment type="caution">
    <text evidence="2">The sequence shown here is derived from an EMBL/GenBank/DDBJ whole genome shotgun (WGS) entry which is preliminary data.</text>
</comment>
<dbReference type="Proteomes" id="UP001516400">
    <property type="component" value="Unassembled WGS sequence"/>
</dbReference>
<evidence type="ECO:0000256" key="1">
    <source>
        <dbReference type="SAM" id="MobiDB-lite"/>
    </source>
</evidence>
<organism evidence="2 3">
    <name type="scientific">Cryptolaemus montrouzieri</name>
    <dbReference type="NCBI Taxonomy" id="559131"/>
    <lineage>
        <taxon>Eukaryota</taxon>
        <taxon>Metazoa</taxon>
        <taxon>Ecdysozoa</taxon>
        <taxon>Arthropoda</taxon>
        <taxon>Hexapoda</taxon>
        <taxon>Insecta</taxon>
        <taxon>Pterygota</taxon>
        <taxon>Neoptera</taxon>
        <taxon>Endopterygota</taxon>
        <taxon>Coleoptera</taxon>
        <taxon>Polyphaga</taxon>
        <taxon>Cucujiformia</taxon>
        <taxon>Coccinelloidea</taxon>
        <taxon>Coccinellidae</taxon>
        <taxon>Scymninae</taxon>
        <taxon>Scymnini</taxon>
        <taxon>Cryptolaemus</taxon>
    </lineage>
</organism>
<dbReference type="AlphaFoldDB" id="A0ABD2NHP3"/>
<keyword evidence="3" id="KW-1185">Reference proteome</keyword>
<evidence type="ECO:0000313" key="2">
    <source>
        <dbReference type="EMBL" id="KAL3277922.1"/>
    </source>
</evidence>
<proteinExistence type="predicted"/>
<name>A0ABD2NHP3_9CUCU</name>
<dbReference type="EMBL" id="JABFTP020000103">
    <property type="protein sequence ID" value="KAL3277922.1"/>
    <property type="molecule type" value="Genomic_DNA"/>
</dbReference>
<accession>A0ABD2NHP3</accession>
<sequence length="127" mass="14677">MEEFLRLGEEELPPETNNYVIDACCDSSERNQRNLRKELSIVAGATAQTGEQCLQSMGSQHSVENVRVMINRTTQVKARKRNSKETQTHTDSQLNPTLNQVDNKGFSKKLWCWVLIMQKMLLRYNNM</sequence>
<protein>
    <submittedName>
        <fullName evidence="2">Uncharacterized protein</fullName>
    </submittedName>
</protein>